<accession>A0ABC8ADM2</accession>
<evidence type="ECO:0000313" key="5">
    <source>
        <dbReference type="Proteomes" id="UP000196980"/>
    </source>
</evidence>
<reference evidence="5" key="1">
    <citation type="submission" date="2014-11" db="EMBL/GenBank/DDBJ databases">
        <title>Xylella fastidiosa Hib4 Genome Sequencing.</title>
        <authorList>
            <person name="Pierry P.M."/>
            <person name="da Silva A.M."/>
        </authorList>
    </citation>
    <scope>NUCLEOTIDE SEQUENCE [LARGE SCALE GENOMIC DNA]</scope>
    <source>
        <strain evidence="5">Hib4</strain>
    </source>
</reference>
<proteinExistence type="predicted"/>
<keyword evidence="1" id="KW-0413">Isomerase</keyword>
<dbReference type="KEGG" id="xfh:XFHB_06505"/>
<feature type="active site" description="Proton acceptor; via imino nitrogen" evidence="2">
    <location>
        <position position="2"/>
    </location>
</feature>
<dbReference type="SUPFAM" id="SSF55331">
    <property type="entry name" value="Tautomerase/MIF"/>
    <property type="match status" value="1"/>
</dbReference>
<sequence>MPHIIVKIAEGRSQPLKQELVDRLAATMMDVLGLDSSAVSVAVEDVPMQDWMQQVYAPDIETAGERLLKRPGYGPLASPPDE</sequence>
<dbReference type="Gene3D" id="3.30.429.10">
    <property type="entry name" value="Macrophage Migration Inhibitory Factor"/>
    <property type="match status" value="1"/>
</dbReference>
<dbReference type="InterPro" id="IPR004370">
    <property type="entry name" value="4-OT-like_dom"/>
</dbReference>
<dbReference type="GO" id="GO:0016853">
    <property type="term" value="F:isomerase activity"/>
    <property type="evidence" value="ECO:0007669"/>
    <property type="project" value="UniProtKB-KW"/>
</dbReference>
<evidence type="ECO:0000259" key="3">
    <source>
        <dbReference type="Pfam" id="PF01361"/>
    </source>
</evidence>
<name>A0ABC8ADM2_XYLFS</name>
<dbReference type="InterPro" id="IPR017284">
    <property type="entry name" value="Tautomerase_PptA"/>
</dbReference>
<dbReference type="InterPro" id="IPR014347">
    <property type="entry name" value="Tautomerase/MIF_sf"/>
</dbReference>
<evidence type="ECO:0000256" key="1">
    <source>
        <dbReference type="ARBA" id="ARBA00023235"/>
    </source>
</evidence>
<dbReference type="AlphaFoldDB" id="A0ABC8ADM2"/>
<dbReference type="Pfam" id="PF01361">
    <property type="entry name" value="Tautomerase"/>
    <property type="match status" value="1"/>
</dbReference>
<dbReference type="PIRSF" id="PIRSF037799">
    <property type="entry name" value="Tautomer_YdcE_prd"/>
    <property type="match status" value="1"/>
</dbReference>
<dbReference type="EMBL" id="CP009885">
    <property type="protein sequence ID" value="ALR06542.1"/>
    <property type="molecule type" value="Genomic_DNA"/>
</dbReference>
<dbReference type="RefSeq" id="WP_088578053.1">
    <property type="nucleotide sequence ID" value="NZ_CP009885.1"/>
</dbReference>
<evidence type="ECO:0000313" key="4">
    <source>
        <dbReference type="EMBL" id="ALR06542.1"/>
    </source>
</evidence>
<feature type="domain" description="4-oxalocrotonate tautomerase-like" evidence="3">
    <location>
        <begin position="2"/>
        <end position="54"/>
    </location>
</feature>
<dbReference type="Proteomes" id="UP000196980">
    <property type="component" value="Chromosome"/>
</dbReference>
<organism evidence="4 5">
    <name type="scientific">Xylella fastidiosa</name>
    <dbReference type="NCBI Taxonomy" id="2371"/>
    <lineage>
        <taxon>Bacteria</taxon>
        <taxon>Pseudomonadati</taxon>
        <taxon>Pseudomonadota</taxon>
        <taxon>Gammaproteobacteria</taxon>
        <taxon>Lysobacterales</taxon>
        <taxon>Lysobacteraceae</taxon>
        <taxon>Xylella</taxon>
    </lineage>
</organism>
<protein>
    <submittedName>
        <fullName evidence="4">4-oxalocrotonate tautomerase family protein</fullName>
    </submittedName>
</protein>
<gene>
    <name evidence="4" type="ORF">XFHB_06505</name>
</gene>
<evidence type="ECO:0000256" key="2">
    <source>
        <dbReference type="PIRSR" id="PIRSR037799-1"/>
    </source>
</evidence>